<dbReference type="RefSeq" id="NP_963936.1">
    <property type="nucleotide sequence ID" value="NC_005360.1"/>
</dbReference>
<dbReference type="Proteomes" id="UP000001247">
    <property type="component" value="Segment"/>
</dbReference>
<sequence>MVDLLDKIMKSKRTKVIGIRLPTAIYVIYEALDLNKEDIAELKQLLSAFIVTKAIEKGIDVPEELKTAFQNIVNKSSAQGNVVFNINISKSEAKSEVKLDISKLTEILNELESLLITIQKNNFNAKQNAYTIPPARWKELNEKIDSLKKLVN</sequence>
<evidence type="ECO:0000256" key="1">
    <source>
        <dbReference type="SAM" id="Coils"/>
    </source>
</evidence>
<evidence type="ECO:0000313" key="2">
    <source>
        <dbReference type="EMBL" id="AAR27908.1"/>
    </source>
</evidence>
<dbReference type="EMBL" id="AY388628">
    <property type="protein sequence ID" value="AAR27908.1"/>
    <property type="molecule type" value="Genomic_DNA"/>
</dbReference>
<protein>
    <submittedName>
        <fullName evidence="2">ORF E152</fullName>
    </submittedName>
</protein>
<organism evidence="2 3">
    <name type="scientific">Sulfolobus virus Ragged Hills</name>
    <dbReference type="NCBI Taxonomy" id="256994"/>
    <lineage>
        <taxon>Viruses</taxon>
        <taxon>Viruses incertae sedis</taxon>
        <taxon>Fuselloviridae</taxon>
        <taxon>Alphafusellovirus</taxon>
        <taxon>Alphafusellovirus yellowstonense</taxon>
        <taxon>Sulfolobus spindle-shaped virus 8</taxon>
    </lineage>
</organism>
<feature type="coiled-coil region" evidence="1">
    <location>
        <begin position="94"/>
        <end position="121"/>
    </location>
</feature>
<evidence type="ECO:0000313" key="3">
    <source>
        <dbReference type="Proteomes" id="UP000001247"/>
    </source>
</evidence>
<name>Q6TRV3_9VIRU</name>
<keyword evidence="1" id="KW-0175">Coiled coil</keyword>
<proteinExistence type="predicted"/>
<dbReference type="GeneID" id="2741821"/>
<accession>Q6TRV3</accession>
<keyword evidence="3" id="KW-1185">Reference proteome</keyword>
<dbReference type="KEGG" id="vg:2741821"/>
<reference evidence="2 3" key="2">
    <citation type="journal article" date="2004" name="J. Virol.">
        <title>Comparative genomic analysis of hyperthermophilic archaeal Fuselloviridae viruses.</title>
        <authorList>
            <person name="Wiedenheft B."/>
            <person name="Stedman K."/>
            <person name="Roberto F."/>
            <person name="Willits D."/>
            <person name="Gleske A.K."/>
            <person name="Zoeller L."/>
            <person name="Snyder J."/>
            <person name="Douglas T."/>
            <person name="Young M."/>
        </authorList>
    </citation>
    <scope>NUCLEOTIDE SEQUENCE</scope>
</reference>
<reference evidence="2 3" key="1">
    <citation type="journal article" date="2001" name="Proc. Natl. Acad. Sci. U.S.A.">
        <title>Viruses from extreme thermal environments.</title>
        <authorList>
            <person name="Rice G."/>
            <person name="Stedman K."/>
            <person name="Snyder J."/>
            <person name="Wiedenheft B."/>
            <person name="Willits D."/>
            <person name="Brumfield S."/>
            <person name="McDermott T."/>
            <person name="Young M.J."/>
        </authorList>
    </citation>
    <scope>NUCLEOTIDE SEQUENCE</scope>
</reference>
<dbReference type="OrthoDB" id="24265at10239"/>